<reference evidence="1 2" key="1">
    <citation type="submission" date="2022-02" db="EMBL/GenBank/DDBJ databases">
        <title>Comparative genomics of the first Antarctic Pseudomonas spp. capable of biotransforming 2,4,6-Trinitrotoluene.</title>
        <authorList>
            <person name="Cabrera M.A."/>
            <person name="Marquez S.L."/>
            <person name="Perez-Donoso J.M."/>
        </authorList>
    </citation>
    <scope>NUCLEOTIDE SEQUENCE [LARGE SCALE GENOMIC DNA]</scope>
    <source>
        <strain evidence="1 2">TNT19</strain>
    </source>
</reference>
<evidence type="ECO:0000313" key="1">
    <source>
        <dbReference type="EMBL" id="MCK1794291.1"/>
    </source>
</evidence>
<protein>
    <submittedName>
        <fullName evidence="1">Uncharacterized protein</fullName>
    </submittedName>
</protein>
<accession>A0ABT0F980</accession>
<organism evidence="1 2">
    <name type="scientific">Pseudomonas violetae</name>
    <dbReference type="NCBI Taxonomy" id="2915813"/>
    <lineage>
        <taxon>Bacteria</taxon>
        <taxon>Pseudomonadati</taxon>
        <taxon>Pseudomonadota</taxon>
        <taxon>Gammaproteobacteria</taxon>
        <taxon>Pseudomonadales</taxon>
        <taxon>Pseudomonadaceae</taxon>
        <taxon>Pseudomonas</taxon>
    </lineage>
</organism>
<comment type="caution">
    <text evidence="1">The sequence shown here is derived from an EMBL/GenBank/DDBJ whole genome shotgun (WGS) entry which is preliminary data.</text>
</comment>
<dbReference type="EMBL" id="JAKNRW010000063">
    <property type="protein sequence ID" value="MCK1794291.1"/>
    <property type="molecule type" value="Genomic_DNA"/>
</dbReference>
<evidence type="ECO:0000313" key="2">
    <source>
        <dbReference type="Proteomes" id="UP001299876"/>
    </source>
</evidence>
<keyword evidence="2" id="KW-1185">Reference proteome</keyword>
<proteinExistence type="predicted"/>
<dbReference type="Proteomes" id="UP001299876">
    <property type="component" value="Unassembled WGS sequence"/>
</dbReference>
<gene>
    <name evidence="1" type="ORF">L9059_29750</name>
</gene>
<name>A0ABT0F980_9PSED</name>
<dbReference type="RefSeq" id="WP_247295258.1">
    <property type="nucleotide sequence ID" value="NZ_JAKNRW010000063.1"/>
</dbReference>
<sequence length="403" mass="45273">MDLSEVKIANYNGQRVWMVRAQEGKFLRHFRNGSVITISHLDKFYDHLAAQTNDIPSDEVIHKLILSDPDFLDTKTKTKTKIRKLNGAGRNRYHQILHFINDIKKGDIIVSLDNSKVMIGVCQSSKAHFSSRAISSSADPHSHTTLKLKHRLRKKVAWGPTISRQNISGLLKGTFQSRHTITNLTDHWKDVFGLLYPFFTDSSSLYYSSHIGTRADINGKIISKLFDNLSNAQIIAKELMKGAITEEFIDSILNDELDWDDFNLTAKAFFMSPGDVFNKIPLPKGANASFSLKVLALVLLLMSGQTSAQEAAQQLDPSVSSTHLYTPTDMIDERYLPTNGTDNVDRLLGELARKNSERLEKMKTAQKTAKIKSKLKLTIPKHETSILEGNSGIKVTRMSSNEE</sequence>